<evidence type="ECO:0000313" key="3">
    <source>
        <dbReference type="Proteomes" id="UP000053477"/>
    </source>
</evidence>
<accession>A0A0H2S2V0</accession>
<dbReference type="Proteomes" id="UP000053477">
    <property type="component" value="Unassembled WGS sequence"/>
</dbReference>
<keyword evidence="3" id="KW-1185">Reference proteome</keyword>
<dbReference type="OrthoDB" id="3351617at2759"/>
<evidence type="ECO:0000256" key="1">
    <source>
        <dbReference type="SAM" id="Phobius"/>
    </source>
</evidence>
<protein>
    <submittedName>
        <fullName evidence="2">Uncharacterized protein</fullName>
    </submittedName>
</protein>
<evidence type="ECO:0000313" key="2">
    <source>
        <dbReference type="EMBL" id="KLO18217.1"/>
    </source>
</evidence>
<feature type="transmembrane region" description="Helical" evidence="1">
    <location>
        <begin position="50"/>
        <end position="77"/>
    </location>
</feature>
<feature type="transmembrane region" description="Helical" evidence="1">
    <location>
        <begin position="172"/>
        <end position="192"/>
    </location>
</feature>
<dbReference type="EMBL" id="KQ085896">
    <property type="protein sequence ID" value="KLO18217.1"/>
    <property type="molecule type" value="Genomic_DNA"/>
</dbReference>
<proteinExistence type="predicted"/>
<feature type="transmembrane region" description="Helical" evidence="1">
    <location>
        <begin position="97"/>
        <end position="120"/>
    </location>
</feature>
<reference evidence="2 3" key="1">
    <citation type="submission" date="2015-04" db="EMBL/GenBank/DDBJ databases">
        <title>Complete genome sequence of Schizopora paradoxa KUC8140, a cosmopolitan wood degrader in East Asia.</title>
        <authorList>
            <consortium name="DOE Joint Genome Institute"/>
            <person name="Min B."/>
            <person name="Park H."/>
            <person name="Jang Y."/>
            <person name="Kim J.-J."/>
            <person name="Kim K.H."/>
            <person name="Pangilinan J."/>
            <person name="Lipzen A."/>
            <person name="Riley R."/>
            <person name="Grigoriev I.V."/>
            <person name="Spatafora J.W."/>
            <person name="Choi I.-G."/>
        </authorList>
    </citation>
    <scope>NUCLEOTIDE SEQUENCE [LARGE SCALE GENOMIC DNA]</scope>
    <source>
        <strain evidence="2 3">KUC8140</strain>
    </source>
</reference>
<organism evidence="2 3">
    <name type="scientific">Schizopora paradoxa</name>
    <dbReference type="NCBI Taxonomy" id="27342"/>
    <lineage>
        <taxon>Eukaryota</taxon>
        <taxon>Fungi</taxon>
        <taxon>Dikarya</taxon>
        <taxon>Basidiomycota</taxon>
        <taxon>Agaricomycotina</taxon>
        <taxon>Agaricomycetes</taxon>
        <taxon>Hymenochaetales</taxon>
        <taxon>Schizoporaceae</taxon>
        <taxon>Schizopora</taxon>
    </lineage>
</organism>
<feature type="non-terminal residue" evidence="2">
    <location>
        <position position="281"/>
    </location>
</feature>
<keyword evidence="1" id="KW-1133">Transmembrane helix</keyword>
<feature type="transmembrane region" description="Helical" evidence="1">
    <location>
        <begin position="15"/>
        <end position="38"/>
    </location>
</feature>
<dbReference type="AlphaFoldDB" id="A0A0H2S2V0"/>
<sequence>PQEPSSDIWRERSELSGTVVASVVYGIHICVIMLIFRVSKDNLSTKIKRLMTCGVFLLFAFATIELACQARILEIMWIDQRDIPGGPIVWLGLEYTLTAGILGLSTFVVANFIADSFLIFRLYVIWGNNRYIIILPVLSNIAAAILTGFAVAQSVHPNSNFSLGSRNTVVPYFILTILLNIVLSFAIMVRLLQVRHSVKTIVGPEHANTYTSLSAMIVESSALTSVVGAVTLACYIQNNPALHFSLILYDQVVCLAPQLIALRVALGRAWTSDTSRGELSG</sequence>
<keyword evidence="1" id="KW-0812">Transmembrane</keyword>
<gene>
    <name evidence="2" type="ORF">SCHPADRAFT_808115</name>
</gene>
<dbReference type="InParanoid" id="A0A0H2S2V0"/>
<feature type="non-terminal residue" evidence="2">
    <location>
        <position position="1"/>
    </location>
</feature>
<keyword evidence="1" id="KW-0472">Membrane</keyword>
<feature type="transmembrane region" description="Helical" evidence="1">
    <location>
        <begin position="132"/>
        <end position="152"/>
    </location>
</feature>
<name>A0A0H2S2V0_9AGAM</name>